<organism evidence="3 4">
    <name type="scientific">Ceratodon purpureus</name>
    <name type="common">Fire moss</name>
    <name type="synonym">Dicranum purpureum</name>
    <dbReference type="NCBI Taxonomy" id="3225"/>
    <lineage>
        <taxon>Eukaryota</taxon>
        <taxon>Viridiplantae</taxon>
        <taxon>Streptophyta</taxon>
        <taxon>Embryophyta</taxon>
        <taxon>Bryophyta</taxon>
        <taxon>Bryophytina</taxon>
        <taxon>Bryopsida</taxon>
        <taxon>Dicranidae</taxon>
        <taxon>Pseudoditrichales</taxon>
        <taxon>Ditrichaceae</taxon>
        <taxon>Ceratodon</taxon>
    </lineage>
</organism>
<dbReference type="EMBL" id="CM026422">
    <property type="protein sequence ID" value="KAG0586617.1"/>
    <property type="molecule type" value="Genomic_DNA"/>
</dbReference>
<evidence type="ECO:0000256" key="1">
    <source>
        <dbReference type="SAM" id="Coils"/>
    </source>
</evidence>
<keyword evidence="2" id="KW-0812">Transmembrane</keyword>
<proteinExistence type="predicted"/>
<dbReference type="AlphaFoldDB" id="A0A8T0ITZ9"/>
<gene>
    <name evidence="3" type="ORF">KC19_2G104000</name>
</gene>
<dbReference type="PANTHER" id="PTHR33287:SF11">
    <property type="entry name" value="OS03G0778400 PROTEIN"/>
    <property type="match status" value="1"/>
</dbReference>
<feature type="transmembrane region" description="Helical" evidence="2">
    <location>
        <begin position="193"/>
        <end position="216"/>
    </location>
</feature>
<sequence length="330" mass="37848">MGPLARTRRESYSLQMQDQWSSDGHHHFQDSVMDSVSLPDFQQTPNLNFNSNSCAITIDTNIDSHIADVDKLELESFTRRCSELERALDKQKEVNGTELTDREIADVERRIDAAELARRIKPRTIHITNAYGTAEVVPLATLPNSYKHIRNLLWIEHHPVYRTALAEWRRQVPLFASRVERKIKRILALKNEIYNMLGFYSVFQGVLLTATAQSSYLHCRNVGLPISLSACASLCTLVHIWRKFKVISGLEKTISDEQISLKEAKSRIHALKNKGEAFRFSDFLENKETSCIVHPTRLFQLVPLVMIFLFSVVFAIAHWLILCHPGHKVE</sequence>
<name>A0A8T0ITZ9_CERPU</name>
<keyword evidence="2" id="KW-0472">Membrane</keyword>
<evidence type="ECO:0008006" key="5">
    <source>
        <dbReference type="Google" id="ProtNLM"/>
    </source>
</evidence>
<evidence type="ECO:0000313" key="3">
    <source>
        <dbReference type="EMBL" id="KAG0586617.1"/>
    </source>
</evidence>
<feature type="transmembrane region" description="Helical" evidence="2">
    <location>
        <begin position="301"/>
        <end position="321"/>
    </location>
</feature>
<feature type="coiled-coil region" evidence="1">
    <location>
        <begin position="247"/>
        <end position="274"/>
    </location>
</feature>
<accession>A0A8T0ITZ9</accession>
<reference evidence="3" key="1">
    <citation type="submission" date="2020-06" db="EMBL/GenBank/DDBJ databases">
        <title>WGS assembly of Ceratodon purpureus strain R40.</title>
        <authorList>
            <person name="Carey S.B."/>
            <person name="Jenkins J."/>
            <person name="Shu S."/>
            <person name="Lovell J.T."/>
            <person name="Sreedasyam A."/>
            <person name="Maumus F."/>
            <person name="Tiley G.P."/>
            <person name="Fernandez-Pozo N."/>
            <person name="Barry K."/>
            <person name="Chen C."/>
            <person name="Wang M."/>
            <person name="Lipzen A."/>
            <person name="Daum C."/>
            <person name="Saski C.A."/>
            <person name="Payton A.C."/>
            <person name="Mcbreen J.C."/>
            <person name="Conrad R.E."/>
            <person name="Kollar L.M."/>
            <person name="Olsson S."/>
            <person name="Huttunen S."/>
            <person name="Landis J.B."/>
            <person name="Wickett N.J."/>
            <person name="Johnson M.G."/>
            <person name="Rensing S.A."/>
            <person name="Grimwood J."/>
            <person name="Schmutz J."/>
            <person name="Mcdaniel S.F."/>
        </authorList>
    </citation>
    <scope>NUCLEOTIDE SEQUENCE</scope>
    <source>
        <strain evidence="3">R40</strain>
    </source>
</reference>
<protein>
    <recommendedName>
        <fullName evidence="5">Transmembrane protein</fullName>
    </recommendedName>
</protein>
<comment type="caution">
    <text evidence="3">The sequence shown here is derived from an EMBL/GenBank/DDBJ whole genome shotgun (WGS) entry which is preliminary data.</text>
</comment>
<dbReference type="PANTHER" id="PTHR33287">
    <property type="entry name" value="OS03G0453550 PROTEIN"/>
    <property type="match status" value="1"/>
</dbReference>
<feature type="transmembrane region" description="Helical" evidence="2">
    <location>
        <begin position="222"/>
        <end position="241"/>
    </location>
</feature>
<keyword evidence="2" id="KW-1133">Transmembrane helix</keyword>
<dbReference type="Proteomes" id="UP000822688">
    <property type="component" value="Chromosome 2"/>
</dbReference>
<evidence type="ECO:0000256" key="2">
    <source>
        <dbReference type="SAM" id="Phobius"/>
    </source>
</evidence>
<keyword evidence="4" id="KW-1185">Reference proteome</keyword>
<keyword evidence="1" id="KW-0175">Coiled coil</keyword>
<evidence type="ECO:0000313" key="4">
    <source>
        <dbReference type="Proteomes" id="UP000822688"/>
    </source>
</evidence>